<feature type="domain" description="Methyltransferase type 11" evidence="3">
    <location>
        <begin position="55"/>
        <end position="143"/>
    </location>
</feature>
<evidence type="ECO:0000259" key="3">
    <source>
        <dbReference type="Pfam" id="PF08241"/>
    </source>
</evidence>
<dbReference type="GO" id="GO:0008168">
    <property type="term" value="F:methyltransferase activity"/>
    <property type="evidence" value="ECO:0007669"/>
    <property type="project" value="UniProtKB-KW"/>
</dbReference>
<organism evidence="4 5">
    <name type="scientific">Candidatus Trichorickettsia mobilis</name>
    <dbReference type="NCBI Taxonomy" id="1346319"/>
    <lineage>
        <taxon>Bacteria</taxon>
        <taxon>Pseudomonadati</taxon>
        <taxon>Pseudomonadota</taxon>
        <taxon>Alphaproteobacteria</taxon>
        <taxon>Rickettsiales</taxon>
        <taxon>Rickettsiaceae</taxon>
        <taxon>Rickettsieae</taxon>
        <taxon>Candidatus Trichorickettsia</taxon>
    </lineage>
</organism>
<dbReference type="GO" id="GO:0032259">
    <property type="term" value="P:methylation"/>
    <property type="evidence" value="ECO:0007669"/>
    <property type="project" value="UniProtKB-KW"/>
</dbReference>
<accession>A0ABZ0URG7</accession>
<dbReference type="PANTHER" id="PTHR13090">
    <property type="entry name" value="ARGININE-HYDROXYLASE NDUFAF5, MITOCHONDRIAL"/>
    <property type="match status" value="1"/>
</dbReference>
<evidence type="ECO:0000313" key="4">
    <source>
        <dbReference type="EMBL" id="WPY00411.1"/>
    </source>
</evidence>
<dbReference type="InterPro" id="IPR013216">
    <property type="entry name" value="Methyltransf_11"/>
</dbReference>
<evidence type="ECO:0000313" key="5">
    <source>
        <dbReference type="Proteomes" id="UP001326613"/>
    </source>
</evidence>
<sequence length="270" mass="30996">MDPLPKQPILFNRQKLRNNRNKAANTINNCPLAKYAADNIVENLQMLDRNFVNILDIGCRNGYLSLALLNKYNNATLIATDISAEMIDKVECTIKLLADEEELEFVENNFDLITFSLGLHWINNVPRFLNNIHNWLTTDGIFIANFIGGKSFKNLRRCLIEIETATNYFHSQHIPPFINFDHMVPLLQQANFQDIIVDVEEIDLEYDSAFALMKALKMAGESNIMMNMPNYSISKKMLTILKTEKTFNDQINMINFIVSKTRGVINPDSK</sequence>
<protein>
    <submittedName>
        <fullName evidence="4">BioC superfamily methyltransferase domain-containing protein</fullName>
    </submittedName>
</protein>
<evidence type="ECO:0000256" key="1">
    <source>
        <dbReference type="ARBA" id="ARBA00022603"/>
    </source>
</evidence>
<dbReference type="InterPro" id="IPR029063">
    <property type="entry name" value="SAM-dependent_MTases_sf"/>
</dbReference>
<proteinExistence type="predicted"/>
<keyword evidence="5" id="KW-1185">Reference proteome</keyword>
<dbReference type="Gene3D" id="3.40.50.150">
    <property type="entry name" value="Vaccinia Virus protein VP39"/>
    <property type="match status" value="1"/>
</dbReference>
<dbReference type="RefSeq" id="WP_323738484.1">
    <property type="nucleotide sequence ID" value="NZ_CP112932.1"/>
</dbReference>
<name>A0ABZ0URG7_9RICK</name>
<keyword evidence="1 4" id="KW-0489">Methyltransferase</keyword>
<dbReference type="PANTHER" id="PTHR13090:SF1">
    <property type="entry name" value="ARGININE-HYDROXYLASE NDUFAF5, MITOCHONDRIAL"/>
    <property type="match status" value="1"/>
</dbReference>
<evidence type="ECO:0000256" key="2">
    <source>
        <dbReference type="ARBA" id="ARBA00022679"/>
    </source>
</evidence>
<dbReference type="EMBL" id="CP112932">
    <property type="protein sequence ID" value="WPY00411.1"/>
    <property type="molecule type" value="Genomic_DNA"/>
</dbReference>
<dbReference type="Proteomes" id="UP001326613">
    <property type="component" value="Chromosome"/>
</dbReference>
<dbReference type="CDD" id="cd02440">
    <property type="entry name" value="AdoMet_MTases"/>
    <property type="match status" value="1"/>
</dbReference>
<dbReference type="InterPro" id="IPR050602">
    <property type="entry name" value="Malonyl-ACP_OMT"/>
</dbReference>
<dbReference type="Pfam" id="PF08241">
    <property type="entry name" value="Methyltransf_11"/>
    <property type="match status" value="1"/>
</dbReference>
<gene>
    <name evidence="4" type="ORF">Trichorick_00285</name>
</gene>
<reference evidence="4 5" key="1">
    <citation type="submission" date="2022-10" db="EMBL/GenBank/DDBJ databases">
        <title>Host association and intracellularity evolved multiple times independently in the Rickettsiales.</title>
        <authorList>
            <person name="Castelli M."/>
            <person name="Nardi T."/>
            <person name="Gammuto L."/>
            <person name="Bellinzona G."/>
            <person name="Sabaneyeva E."/>
            <person name="Potekhin A."/>
            <person name="Serra V."/>
            <person name="Petroni G."/>
            <person name="Sassera D."/>
        </authorList>
    </citation>
    <scope>NUCLEOTIDE SEQUENCE [LARGE SCALE GENOMIC DNA]</scope>
    <source>
        <strain evidence="4 5">Kr 154-4</strain>
    </source>
</reference>
<keyword evidence="2" id="KW-0808">Transferase</keyword>
<dbReference type="SUPFAM" id="SSF53335">
    <property type="entry name" value="S-adenosyl-L-methionine-dependent methyltransferases"/>
    <property type="match status" value="1"/>
</dbReference>